<proteinExistence type="inferred from homology"/>
<reference evidence="13 14" key="1">
    <citation type="submission" date="2024-04" db="EMBL/GenBank/DDBJ databases">
        <title>Human intestinal bacterial collection.</title>
        <authorList>
            <person name="Pauvert C."/>
            <person name="Hitch T.C.A."/>
            <person name="Clavel T."/>
        </authorList>
    </citation>
    <scope>NUCLEOTIDE SEQUENCE [LARGE SCALE GENOMIC DNA]</scope>
    <source>
        <strain evidence="13 14">CLA-KB-H42</strain>
    </source>
</reference>
<gene>
    <name evidence="9 13" type="primary">murD</name>
    <name evidence="13" type="ORF">AAA083_09455</name>
</gene>
<evidence type="ECO:0000256" key="7">
    <source>
        <dbReference type="ARBA" id="ARBA00022840"/>
    </source>
</evidence>
<dbReference type="SUPFAM" id="SSF53244">
    <property type="entry name" value="MurD-like peptide ligases, peptide-binding domain"/>
    <property type="match status" value="1"/>
</dbReference>
<evidence type="ECO:0000256" key="10">
    <source>
        <dbReference type="RuleBase" id="RU003664"/>
    </source>
</evidence>
<protein>
    <recommendedName>
        <fullName evidence="9 10">UDP-N-acetylmuramoylalanine--D-glutamate ligase</fullName>
        <ecNumber evidence="9 10">6.3.2.9</ecNumber>
    </recommendedName>
    <alternativeName>
        <fullName evidence="9">D-glutamic acid-adding enzyme</fullName>
    </alternativeName>
    <alternativeName>
        <fullName evidence="9">UDP-N-acetylmuramoyl-L-alanyl-D-glutamate synthetase</fullName>
    </alternativeName>
</protein>
<dbReference type="Pfam" id="PF02875">
    <property type="entry name" value="Mur_ligase_C"/>
    <property type="match status" value="1"/>
</dbReference>
<dbReference type="RefSeq" id="WP_102375954.1">
    <property type="nucleotide sequence ID" value="NZ_JBBNOP010000007.1"/>
</dbReference>
<dbReference type="Gene3D" id="3.90.190.20">
    <property type="entry name" value="Mur ligase, C-terminal domain"/>
    <property type="match status" value="1"/>
</dbReference>
<dbReference type="InterPro" id="IPR036565">
    <property type="entry name" value="Mur-like_cat_sf"/>
</dbReference>
<keyword evidence="14" id="KW-1185">Reference proteome</keyword>
<evidence type="ECO:0000256" key="6">
    <source>
        <dbReference type="ARBA" id="ARBA00022741"/>
    </source>
</evidence>
<evidence type="ECO:0000256" key="3">
    <source>
        <dbReference type="ARBA" id="ARBA00022490"/>
    </source>
</evidence>
<evidence type="ECO:0000259" key="12">
    <source>
        <dbReference type="Pfam" id="PF08245"/>
    </source>
</evidence>
<dbReference type="InterPro" id="IPR018109">
    <property type="entry name" value="Folylpolyglutamate_synth_CS"/>
</dbReference>
<evidence type="ECO:0000313" key="13">
    <source>
        <dbReference type="EMBL" id="MEQ3363199.1"/>
    </source>
</evidence>
<evidence type="ECO:0000256" key="5">
    <source>
        <dbReference type="ARBA" id="ARBA00022618"/>
    </source>
</evidence>
<feature type="domain" description="Mur ligase C-terminal" evidence="11">
    <location>
        <begin position="345"/>
        <end position="459"/>
    </location>
</feature>
<evidence type="ECO:0000256" key="8">
    <source>
        <dbReference type="ARBA" id="ARBA00023306"/>
    </source>
</evidence>
<dbReference type="HAMAP" id="MF_00639">
    <property type="entry name" value="MurD"/>
    <property type="match status" value="1"/>
</dbReference>
<keyword evidence="3 9" id="KW-0963">Cytoplasm</keyword>
<name>A0ABV1JDQ2_9ACTN</name>
<dbReference type="NCBIfam" id="TIGR01087">
    <property type="entry name" value="murD"/>
    <property type="match status" value="1"/>
</dbReference>
<dbReference type="InterPro" id="IPR013221">
    <property type="entry name" value="Mur_ligase_cen"/>
</dbReference>
<feature type="binding site" evidence="9">
    <location>
        <begin position="129"/>
        <end position="135"/>
    </location>
    <ligand>
        <name>ATP</name>
        <dbReference type="ChEBI" id="CHEBI:30616"/>
    </ligand>
</feature>
<dbReference type="Pfam" id="PF08245">
    <property type="entry name" value="Mur_ligase_M"/>
    <property type="match status" value="1"/>
</dbReference>
<comment type="similarity">
    <text evidence="9">Belongs to the MurCDEF family.</text>
</comment>
<evidence type="ECO:0000256" key="2">
    <source>
        <dbReference type="ARBA" id="ARBA00004752"/>
    </source>
</evidence>
<organism evidence="13 14">
    <name type="scientific">Raoultibacter massiliensis</name>
    <dbReference type="NCBI Taxonomy" id="1852371"/>
    <lineage>
        <taxon>Bacteria</taxon>
        <taxon>Bacillati</taxon>
        <taxon>Actinomycetota</taxon>
        <taxon>Coriobacteriia</taxon>
        <taxon>Eggerthellales</taxon>
        <taxon>Eggerthellaceae</taxon>
        <taxon>Raoultibacter</taxon>
    </lineage>
</organism>
<dbReference type="Gene3D" id="3.40.50.720">
    <property type="entry name" value="NAD(P)-binding Rossmann-like Domain"/>
    <property type="match status" value="1"/>
</dbReference>
<dbReference type="PANTHER" id="PTHR43692">
    <property type="entry name" value="UDP-N-ACETYLMURAMOYLALANINE--D-GLUTAMATE LIGASE"/>
    <property type="match status" value="1"/>
</dbReference>
<keyword evidence="9 10" id="KW-0133">Cell shape</keyword>
<accession>A0ABV1JDQ2</accession>
<dbReference type="EMBL" id="JBBNOP010000007">
    <property type="protein sequence ID" value="MEQ3363199.1"/>
    <property type="molecule type" value="Genomic_DNA"/>
</dbReference>
<dbReference type="InterPro" id="IPR036615">
    <property type="entry name" value="Mur_ligase_C_dom_sf"/>
</dbReference>
<dbReference type="InterPro" id="IPR004101">
    <property type="entry name" value="Mur_ligase_C"/>
</dbReference>
<dbReference type="GO" id="GO:0008764">
    <property type="term" value="F:UDP-N-acetylmuramoylalanine-D-glutamate ligase activity"/>
    <property type="evidence" value="ECO:0007669"/>
    <property type="project" value="UniProtKB-EC"/>
</dbReference>
<keyword evidence="9 10" id="KW-0573">Peptidoglycan synthesis</keyword>
<keyword evidence="7 9" id="KW-0067">ATP-binding</keyword>
<keyword evidence="5 9" id="KW-0132">Cell division</keyword>
<keyword evidence="9 10" id="KW-0961">Cell wall biogenesis/degradation</keyword>
<evidence type="ECO:0000256" key="9">
    <source>
        <dbReference type="HAMAP-Rule" id="MF_00639"/>
    </source>
</evidence>
<dbReference type="Proteomes" id="UP001487305">
    <property type="component" value="Unassembled WGS sequence"/>
</dbReference>
<comment type="catalytic activity">
    <reaction evidence="9 10">
        <text>UDP-N-acetyl-alpha-D-muramoyl-L-alanine + D-glutamate + ATP = UDP-N-acetyl-alpha-D-muramoyl-L-alanyl-D-glutamate + ADP + phosphate + H(+)</text>
        <dbReference type="Rhea" id="RHEA:16429"/>
        <dbReference type="ChEBI" id="CHEBI:15378"/>
        <dbReference type="ChEBI" id="CHEBI:29986"/>
        <dbReference type="ChEBI" id="CHEBI:30616"/>
        <dbReference type="ChEBI" id="CHEBI:43474"/>
        <dbReference type="ChEBI" id="CHEBI:83898"/>
        <dbReference type="ChEBI" id="CHEBI:83900"/>
        <dbReference type="ChEBI" id="CHEBI:456216"/>
        <dbReference type="EC" id="6.3.2.9"/>
    </reaction>
</comment>
<dbReference type="InterPro" id="IPR005762">
    <property type="entry name" value="MurD"/>
</dbReference>
<dbReference type="Gene3D" id="3.40.1190.10">
    <property type="entry name" value="Mur-like, catalytic domain"/>
    <property type="match status" value="1"/>
</dbReference>
<sequence length="489" mass="50835">MPNIDPSKKHAPSHLGRVLVLGLGKSGKAATTYLAGLVGSRVESVTVAAGDKTDDACSFAEAVQAEGVRVLFDHREIEEAYDLCIASPGISQFSDFYRSAAAASGEIISEVELAWRESPAGSRWVAVTGTNGKTTTTALVAHVLRCAGVAAKAVGNIGDTCLEAVAEGGVGVFVAETSSYQLASTTLFAPDVAVVLNITPDHLAWHRSFENYRDAKFKVLANLGRRDGSFAVFDATDAVVREEVKRVRALGAERGYSYVPIGTKAGLAGNMREACGSENAAYLDGDTLTVDFGGSVEALVSISELQLKGIHNASNALAAASAALALGVDARDVREGLRSFAPLEHRIEPCGNIGGVALFNDSKATNVDATLHALDAFGSVKPIVLLGGDDKGTDLSGLVAAANAHCKAVVCFGAAGPRFAEAFSRGEIPVYHAPTLESALDAALVAAEPGDAVVLSPACASFDEFTSFEHRGRVFKELVGRRAVQKGAD</sequence>
<dbReference type="SUPFAM" id="SSF53623">
    <property type="entry name" value="MurD-like peptide ligases, catalytic domain"/>
    <property type="match status" value="1"/>
</dbReference>
<comment type="subcellular location">
    <subcellularLocation>
        <location evidence="1 9 10">Cytoplasm</location>
    </subcellularLocation>
</comment>
<comment type="caution">
    <text evidence="13">The sequence shown here is derived from an EMBL/GenBank/DDBJ whole genome shotgun (WGS) entry which is preliminary data.</text>
</comment>
<comment type="pathway">
    <text evidence="2 9 10">Cell wall biogenesis; peptidoglycan biosynthesis.</text>
</comment>
<evidence type="ECO:0000313" key="14">
    <source>
        <dbReference type="Proteomes" id="UP001487305"/>
    </source>
</evidence>
<keyword evidence="8 9" id="KW-0131">Cell cycle</keyword>
<dbReference type="PROSITE" id="PS01011">
    <property type="entry name" value="FOLYLPOLYGLU_SYNT_1"/>
    <property type="match status" value="1"/>
</dbReference>
<evidence type="ECO:0000256" key="4">
    <source>
        <dbReference type="ARBA" id="ARBA00022598"/>
    </source>
</evidence>
<comment type="function">
    <text evidence="9 10">Cell wall formation. Catalyzes the addition of glutamate to the nucleotide precursor UDP-N-acetylmuramoyl-L-alanine (UMA).</text>
</comment>
<keyword evidence="4 9" id="KW-0436">Ligase</keyword>
<keyword evidence="6 9" id="KW-0547">Nucleotide-binding</keyword>
<dbReference type="PANTHER" id="PTHR43692:SF1">
    <property type="entry name" value="UDP-N-ACETYLMURAMOYLALANINE--D-GLUTAMATE LIGASE"/>
    <property type="match status" value="1"/>
</dbReference>
<feature type="domain" description="Mur ligase central" evidence="12">
    <location>
        <begin position="127"/>
        <end position="323"/>
    </location>
</feature>
<dbReference type="EC" id="6.3.2.9" evidence="9 10"/>
<evidence type="ECO:0000256" key="1">
    <source>
        <dbReference type="ARBA" id="ARBA00004496"/>
    </source>
</evidence>
<evidence type="ECO:0000259" key="11">
    <source>
        <dbReference type="Pfam" id="PF02875"/>
    </source>
</evidence>